<dbReference type="RefSeq" id="WP_071502184.1">
    <property type="nucleotide sequence ID" value="NZ_MORL01000002.1"/>
</dbReference>
<dbReference type="OrthoDB" id="1364255at2"/>
<sequence>MVQIYTIENFDREFKRLAKKYASLKSDLKVLIEKLQEEPAHGISLGSNTYKIRLAIASKNRGKSGGARVITYFVNQDNEVFLLSIYDKSERADIPDSVLQELIQEVLSSK</sequence>
<dbReference type="Pfam" id="PF06296">
    <property type="entry name" value="RelE"/>
    <property type="match status" value="1"/>
</dbReference>
<feature type="coiled-coil region" evidence="1">
    <location>
        <begin position="7"/>
        <end position="38"/>
    </location>
</feature>
<evidence type="ECO:0000313" key="3">
    <source>
        <dbReference type="Proteomes" id="UP000181790"/>
    </source>
</evidence>
<keyword evidence="1" id="KW-0175">Coiled coil</keyword>
<proteinExistence type="predicted"/>
<organism evidence="2 3">
    <name type="scientific">Arsenicibacter rosenii</name>
    <dbReference type="NCBI Taxonomy" id="1750698"/>
    <lineage>
        <taxon>Bacteria</taxon>
        <taxon>Pseudomonadati</taxon>
        <taxon>Bacteroidota</taxon>
        <taxon>Cytophagia</taxon>
        <taxon>Cytophagales</taxon>
        <taxon>Spirosomataceae</taxon>
        <taxon>Arsenicibacter</taxon>
    </lineage>
</organism>
<dbReference type="EMBL" id="MORL01000002">
    <property type="protein sequence ID" value="OIN60391.1"/>
    <property type="molecule type" value="Genomic_DNA"/>
</dbReference>
<dbReference type="InterPro" id="IPR009387">
    <property type="entry name" value="HigB-2"/>
</dbReference>
<dbReference type="AlphaFoldDB" id="A0A1S2VNN4"/>
<dbReference type="Proteomes" id="UP000181790">
    <property type="component" value="Unassembled WGS sequence"/>
</dbReference>
<accession>A0A1S2VNN4</accession>
<evidence type="ECO:0000256" key="1">
    <source>
        <dbReference type="SAM" id="Coils"/>
    </source>
</evidence>
<protein>
    <submittedName>
        <fullName evidence="2">Addiction module toxin RelE</fullName>
    </submittedName>
</protein>
<dbReference type="PIRSF" id="PIRSF039032">
    <property type="entry name" value="HigB-2"/>
    <property type="match status" value="1"/>
</dbReference>
<gene>
    <name evidence="2" type="ORF">BLX24_06085</name>
</gene>
<comment type="caution">
    <text evidence="2">The sequence shown here is derived from an EMBL/GenBank/DDBJ whole genome shotgun (WGS) entry which is preliminary data.</text>
</comment>
<reference evidence="2 3" key="1">
    <citation type="submission" date="2016-10" db="EMBL/GenBank/DDBJ databases">
        <title>Arsenicibacter rosenii gen. nov., sp. nov., an efficient arsenic-methylating bacterium isolated from an arsenic-contaminated paddy soil.</title>
        <authorList>
            <person name="Huang K."/>
        </authorList>
    </citation>
    <scope>NUCLEOTIDE SEQUENCE [LARGE SCALE GENOMIC DNA]</scope>
    <source>
        <strain evidence="2 3">SM-1</strain>
    </source>
</reference>
<keyword evidence="3" id="KW-1185">Reference proteome</keyword>
<evidence type="ECO:0000313" key="2">
    <source>
        <dbReference type="EMBL" id="OIN60391.1"/>
    </source>
</evidence>
<name>A0A1S2VNN4_9BACT</name>